<proteinExistence type="predicted"/>
<evidence type="ECO:0000313" key="2">
    <source>
        <dbReference type="EMBL" id="EGO63206.1"/>
    </source>
</evidence>
<dbReference type="EMBL" id="AFGF01000126">
    <property type="protein sequence ID" value="EGO63206.1"/>
    <property type="molecule type" value="Genomic_DNA"/>
</dbReference>
<evidence type="ECO:0000256" key="1">
    <source>
        <dbReference type="SAM" id="MobiDB-lite"/>
    </source>
</evidence>
<dbReference type="Proteomes" id="UP000003240">
    <property type="component" value="Unassembled WGS sequence"/>
</dbReference>
<name>F7NLA1_9FIRM</name>
<keyword evidence="3" id="KW-1185">Reference proteome</keyword>
<feature type="compositionally biased region" description="Basic and acidic residues" evidence="1">
    <location>
        <begin position="1"/>
        <end position="10"/>
    </location>
</feature>
<reference evidence="2 3" key="1">
    <citation type="journal article" date="2011" name="EMBO J.">
        <title>Structural diversity of bacterial flagellar motors.</title>
        <authorList>
            <person name="Chen S."/>
            <person name="Beeby M."/>
            <person name="Murphy G.E."/>
            <person name="Leadbetter J.R."/>
            <person name="Hendrixson D.R."/>
            <person name="Briegel A."/>
            <person name="Li Z."/>
            <person name="Shi J."/>
            <person name="Tocheva E.I."/>
            <person name="Muller A."/>
            <person name="Dobro M.J."/>
            <person name="Jensen G.J."/>
        </authorList>
    </citation>
    <scope>NUCLEOTIDE SEQUENCE [LARGE SCALE GENOMIC DNA]</scope>
    <source>
        <strain evidence="2 3">DSM 6540</strain>
    </source>
</reference>
<sequence length="43" mass="4873">MVIENNGEKQKNKRKTKEKPKKSSEKVVFGGINNILKNHFSGS</sequence>
<protein>
    <submittedName>
        <fullName evidence="2">Uncharacterized protein</fullName>
    </submittedName>
</protein>
<comment type="caution">
    <text evidence="2">The sequence shown here is derived from an EMBL/GenBank/DDBJ whole genome shotgun (WGS) entry which is preliminary data.</text>
</comment>
<feature type="compositionally biased region" description="Basic residues" evidence="1">
    <location>
        <begin position="11"/>
        <end position="20"/>
    </location>
</feature>
<dbReference type="RefSeq" id="WP_004573446.1">
    <property type="nucleotide sequence ID" value="NZ_AFGF01000126.1"/>
</dbReference>
<evidence type="ECO:0000313" key="3">
    <source>
        <dbReference type="Proteomes" id="UP000003240"/>
    </source>
</evidence>
<gene>
    <name evidence="2" type="ORF">ALO_14367</name>
</gene>
<accession>F7NLA1</accession>
<organism evidence="2 3">
    <name type="scientific">Acetonema longum DSM 6540</name>
    <dbReference type="NCBI Taxonomy" id="1009370"/>
    <lineage>
        <taxon>Bacteria</taxon>
        <taxon>Bacillati</taxon>
        <taxon>Bacillota</taxon>
        <taxon>Negativicutes</taxon>
        <taxon>Acetonemataceae</taxon>
        <taxon>Acetonema</taxon>
    </lineage>
</organism>
<dbReference type="STRING" id="1009370.ALO_14367"/>
<dbReference type="AlphaFoldDB" id="F7NLA1"/>
<feature type="region of interest" description="Disordered" evidence="1">
    <location>
        <begin position="1"/>
        <end position="25"/>
    </location>
</feature>